<dbReference type="InterPro" id="IPR051320">
    <property type="entry name" value="Viral_Replic_Matur_Polypro"/>
</dbReference>
<dbReference type="AlphaFoldDB" id="A0A5A7QR85"/>
<keyword evidence="1" id="KW-0175">Coiled coil</keyword>
<evidence type="ECO:0000256" key="1">
    <source>
        <dbReference type="SAM" id="Coils"/>
    </source>
</evidence>
<evidence type="ECO:0000256" key="2">
    <source>
        <dbReference type="SAM" id="MobiDB-lite"/>
    </source>
</evidence>
<dbReference type="CDD" id="cd01647">
    <property type="entry name" value="RT_LTR"/>
    <property type="match status" value="1"/>
</dbReference>
<evidence type="ECO:0000313" key="5">
    <source>
        <dbReference type="Proteomes" id="UP000325081"/>
    </source>
</evidence>
<gene>
    <name evidence="4" type="ORF">STAS_23992</name>
</gene>
<dbReference type="InterPro" id="IPR000477">
    <property type="entry name" value="RT_dom"/>
</dbReference>
<accession>A0A5A7QR85</accession>
<feature type="domain" description="Reverse transcriptase" evidence="3">
    <location>
        <begin position="159"/>
        <end position="344"/>
    </location>
</feature>
<dbReference type="Pfam" id="PF01693">
    <property type="entry name" value="Cauli_VI"/>
    <property type="match status" value="1"/>
</dbReference>
<dbReference type="InterPro" id="IPR043128">
    <property type="entry name" value="Rev_trsase/Diguanyl_cyclase"/>
</dbReference>
<feature type="compositionally biased region" description="Acidic residues" evidence="2">
    <location>
        <begin position="51"/>
        <end position="60"/>
    </location>
</feature>
<protein>
    <submittedName>
        <fullName evidence="4">Enzymatic polyprotein</fullName>
    </submittedName>
</protein>
<feature type="coiled-coil region" evidence="1">
    <location>
        <begin position="584"/>
        <end position="611"/>
    </location>
</feature>
<sequence length="857" mass="99336">MSQVEESNEMLEKQLEELSKLMAAFDLGKNHVNSDDEKSENQNDLVYGFSSDDEFEDEPTDNPFNVKIEEGESSKNPFKRKRTIGQEKEFYRQKFERIPKRYVPEHHVCSDHPLDSLKNTNQELVVINLKDPHKEVNVPNRIPYTIRDVEEFQQECQDLLSKNLIRESASPHSALAFYVENHNEIKRGKRLMVINYKKMNEATIGDSYKLPRKDFIFEKIKGSKWFSSLDAKSGYYQLRLSEETKPLTAFSCPPQKHYKWNVLSFGLKQAPSIYQRFMDKSLEGLEHICLAYIDDILISSKGSKEEHIFDVQKVLTRVKEKGIVISKKKSKLVQTEIEYLRTIIKEDGKIDLSPHTQEKILAFPNVFENRKQIQRFLGCLNYISNEGYFKDLSTDRKVVQKKFSDKVPWSWTDSDSEVVKKIKSKIITLPQLYNPTNDDFQIIETDASQHVWAGCMRALPNGKKKLSLDEQGKSIALSGQTDLSDRPLKISAEFEKQLLLCRYTSGTFSDTETRYPIAELEVLAGVRVLEKWKIDLHLPDFYYEQIPNTLQERKTDTVAIATATIPAIPGVDQIGEKSVRGHTDKIMEQEMKQLQHQLKQRDEQIQAAQKRFNSLFSQRGEIEETIKNLENFNIPEETQKEVQTSEPIKVAQVQAQQQTKETNSPPEKEKVQKEVSTSRLSSQTLEKNPPPKQEKVQTEDSPSKEAYVIFDGPTKGVYKNWNIAKLHIIGKPVRHQKYPTYEDALKAYKKAYHTVSTDPDLQTDRSLGYSRRIATQQLIQKNWKWLTEYSEEFTQECFYPTNSATGAKANWKNFRDVRVGYPAFQSNWTDGDHGTYLESRDLKYSSKSMDVSRWDIE</sequence>
<dbReference type="EMBL" id="BKCP01007726">
    <property type="protein sequence ID" value="GER46927.1"/>
    <property type="molecule type" value="Genomic_DNA"/>
</dbReference>
<feature type="region of interest" description="Disordered" evidence="2">
    <location>
        <begin position="638"/>
        <end position="704"/>
    </location>
</feature>
<evidence type="ECO:0000313" key="4">
    <source>
        <dbReference type="EMBL" id="GER46927.1"/>
    </source>
</evidence>
<dbReference type="Proteomes" id="UP000325081">
    <property type="component" value="Unassembled WGS sequence"/>
</dbReference>
<feature type="compositionally biased region" description="Basic and acidic residues" evidence="2">
    <location>
        <begin position="31"/>
        <end position="41"/>
    </location>
</feature>
<dbReference type="SUPFAM" id="SSF56672">
    <property type="entry name" value="DNA/RNA polymerases"/>
    <property type="match status" value="1"/>
</dbReference>
<dbReference type="Gene3D" id="3.30.70.270">
    <property type="match status" value="2"/>
</dbReference>
<dbReference type="Pfam" id="PF00078">
    <property type="entry name" value="RVT_1"/>
    <property type="match status" value="1"/>
</dbReference>
<keyword evidence="5" id="KW-1185">Reference proteome</keyword>
<reference evidence="5" key="1">
    <citation type="journal article" date="2019" name="Curr. Biol.">
        <title>Genome Sequence of Striga asiatica Provides Insight into the Evolution of Plant Parasitism.</title>
        <authorList>
            <person name="Yoshida S."/>
            <person name="Kim S."/>
            <person name="Wafula E.K."/>
            <person name="Tanskanen J."/>
            <person name="Kim Y.M."/>
            <person name="Honaas L."/>
            <person name="Yang Z."/>
            <person name="Spallek T."/>
            <person name="Conn C.E."/>
            <person name="Ichihashi Y."/>
            <person name="Cheong K."/>
            <person name="Cui S."/>
            <person name="Der J.P."/>
            <person name="Gundlach H."/>
            <person name="Jiao Y."/>
            <person name="Hori C."/>
            <person name="Ishida J.K."/>
            <person name="Kasahara H."/>
            <person name="Kiba T."/>
            <person name="Kim M.S."/>
            <person name="Koo N."/>
            <person name="Laohavisit A."/>
            <person name="Lee Y.H."/>
            <person name="Lumba S."/>
            <person name="McCourt P."/>
            <person name="Mortimer J.C."/>
            <person name="Mutuku J.M."/>
            <person name="Nomura T."/>
            <person name="Sasaki-Sekimoto Y."/>
            <person name="Seto Y."/>
            <person name="Wang Y."/>
            <person name="Wakatake T."/>
            <person name="Sakakibara H."/>
            <person name="Demura T."/>
            <person name="Yamaguchi S."/>
            <person name="Yoneyama K."/>
            <person name="Manabe R.I."/>
            <person name="Nelson D.C."/>
            <person name="Schulman A.H."/>
            <person name="Timko M.P."/>
            <person name="dePamphilis C.W."/>
            <person name="Choi D."/>
            <person name="Shirasu K."/>
        </authorList>
    </citation>
    <scope>NUCLEOTIDE SEQUENCE [LARGE SCALE GENOMIC DNA]</scope>
    <source>
        <strain evidence="5">cv. UVA1</strain>
    </source>
</reference>
<feature type="region of interest" description="Disordered" evidence="2">
    <location>
        <begin position="31"/>
        <end position="81"/>
    </location>
</feature>
<dbReference type="InterPro" id="IPR009027">
    <property type="entry name" value="Ribosomal_bL9/RNase_H1_N"/>
</dbReference>
<proteinExistence type="predicted"/>
<dbReference type="Gene3D" id="3.10.10.10">
    <property type="entry name" value="HIV Type 1 Reverse Transcriptase, subunit A, domain 1"/>
    <property type="match status" value="1"/>
</dbReference>
<organism evidence="4 5">
    <name type="scientific">Striga asiatica</name>
    <name type="common">Asiatic witchweed</name>
    <name type="synonym">Buchnera asiatica</name>
    <dbReference type="NCBI Taxonomy" id="4170"/>
    <lineage>
        <taxon>Eukaryota</taxon>
        <taxon>Viridiplantae</taxon>
        <taxon>Streptophyta</taxon>
        <taxon>Embryophyta</taxon>
        <taxon>Tracheophyta</taxon>
        <taxon>Spermatophyta</taxon>
        <taxon>Magnoliopsida</taxon>
        <taxon>eudicotyledons</taxon>
        <taxon>Gunneridae</taxon>
        <taxon>Pentapetalae</taxon>
        <taxon>asterids</taxon>
        <taxon>lamiids</taxon>
        <taxon>Lamiales</taxon>
        <taxon>Orobanchaceae</taxon>
        <taxon>Buchnereae</taxon>
        <taxon>Striga</taxon>
    </lineage>
</organism>
<dbReference type="PANTHER" id="PTHR33064:SF37">
    <property type="entry name" value="RIBONUCLEASE H"/>
    <property type="match status" value="1"/>
</dbReference>
<evidence type="ECO:0000259" key="3">
    <source>
        <dbReference type="PROSITE" id="PS50878"/>
    </source>
</evidence>
<feature type="compositionally biased region" description="Basic and acidic residues" evidence="2">
    <location>
        <begin position="692"/>
        <end position="703"/>
    </location>
</feature>
<feature type="compositionally biased region" description="Polar residues" evidence="2">
    <location>
        <begin position="674"/>
        <end position="686"/>
    </location>
</feature>
<dbReference type="PROSITE" id="PS50878">
    <property type="entry name" value="RT_POL"/>
    <property type="match status" value="1"/>
</dbReference>
<dbReference type="PANTHER" id="PTHR33064">
    <property type="entry name" value="POL PROTEIN"/>
    <property type="match status" value="1"/>
</dbReference>
<dbReference type="OrthoDB" id="759867at2759"/>
<dbReference type="SUPFAM" id="SSF55658">
    <property type="entry name" value="L9 N-domain-like"/>
    <property type="match status" value="1"/>
</dbReference>
<dbReference type="InterPro" id="IPR011320">
    <property type="entry name" value="RNase_H1_N"/>
</dbReference>
<comment type="caution">
    <text evidence="4">The sequence shown here is derived from an EMBL/GenBank/DDBJ whole genome shotgun (WGS) entry which is preliminary data.</text>
</comment>
<name>A0A5A7QR85_STRAF</name>
<dbReference type="InterPro" id="IPR043502">
    <property type="entry name" value="DNA/RNA_pol_sf"/>
</dbReference>